<dbReference type="PANTHER" id="PTHR33332">
    <property type="entry name" value="REVERSE TRANSCRIPTASE DOMAIN-CONTAINING PROTEIN"/>
    <property type="match status" value="1"/>
</dbReference>
<feature type="non-terminal residue" evidence="1">
    <location>
        <position position="1"/>
    </location>
</feature>
<organism evidence="1 2">
    <name type="scientific">Cryptotermes secundus</name>
    <dbReference type="NCBI Taxonomy" id="105785"/>
    <lineage>
        <taxon>Eukaryota</taxon>
        <taxon>Metazoa</taxon>
        <taxon>Ecdysozoa</taxon>
        <taxon>Arthropoda</taxon>
        <taxon>Hexapoda</taxon>
        <taxon>Insecta</taxon>
        <taxon>Pterygota</taxon>
        <taxon>Neoptera</taxon>
        <taxon>Polyneoptera</taxon>
        <taxon>Dictyoptera</taxon>
        <taxon>Blattodea</taxon>
        <taxon>Blattoidea</taxon>
        <taxon>Termitoidae</taxon>
        <taxon>Kalotermitidae</taxon>
        <taxon>Cryptotermitinae</taxon>
        <taxon>Cryptotermes</taxon>
    </lineage>
</organism>
<evidence type="ECO:0000313" key="1">
    <source>
        <dbReference type="EMBL" id="PNF22013.1"/>
    </source>
</evidence>
<dbReference type="InParanoid" id="A0A2J7Q0A2"/>
<reference evidence="1 2" key="1">
    <citation type="submission" date="2017-12" db="EMBL/GenBank/DDBJ databases">
        <title>Hemimetabolous genomes reveal molecular basis of termite eusociality.</title>
        <authorList>
            <person name="Harrison M.C."/>
            <person name="Jongepier E."/>
            <person name="Robertson H.M."/>
            <person name="Arning N."/>
            <person name="Bitard-Feildel T."/>
            <person name="Chao H."/>
            <person name="Childers C.P."/>
            <person name="Dinh H."/>
            <person name="Doddapaneni H."/>
            <person name="Dugan S."/>
            <person name="Gowin J."/>
            <person name="Greiner C."/>
            <person name="Han Y."/>
            <person name="Hu H."/>
            <person name="Hughes D.S.T."/>
            <person name="Huylmans A.-K."/>
            <person name="Kemena C."/>
            <person name="Kremer L.P.M."/>
            <person name="Lee S.L."/>
            <person name="Lopez-Ezquerra A."/>
            <person name="Mallet L."/>
            <person name="Monroy-Kuhn J.M."/>
            <person name="Moser A."/>
            <person name="Murali S.C."/>
            <person name="Muzny D.M."/>
            <person name="Otani S."/>
            <person name="Piulachs M.-D."/>
            <person name="Poelchau M."/>
            <person name="Qu J."/>
            <person name="Schaub F."/>
            <person name="Wada-Katsumata A."/>
            <person name="Worley K.C."/>
            <person name="Xie Q."/>
            <person name="Ylla G."/>
            <person name="Poulsen M."/>
            <person name="Gibbs R.A."/>
            <person name="Schal C."/>
            <person name="Richards S."/>
            <person name="Belles X."/>
            <person name="Korb J."/>
            <person name="Bornberg-Bauer E."/>
        </authorList>
    </citation>
    <scope>NUCLEOTIDE SEQUENCE [LARGE SCALE GENOMIC DNA]</scope>
    <source>
        <tissue evidence="1">Whole body</tissue>
    </source>
</reference>
<accession>A0A2J7Q0A2</accession>
<sequence>WAIVNKMKINPDKSKSASFTKARVRVRIKYYFGDQLIPEVDSVKYLGIIIPSNLNWAVHVKYTLRKAWRALHFVRPILKKGNNTTHLAYTALDRPILEYGSVCWDHYRSQIKALNRVQKRAAKFANNTNKTGGLLYKLSLTYLVYRLCALFKAYTGRRAWGAIGDRLARPCYLSREDHIWKIRTKCQRTDIGKHSFVNTTILNWNQLPADLLRLCLVS</sequence>
<dbReference type="Proteomes" id="UP000235965">
    <property type="component" value="Unassembled WGS sequence"/>
</dbReference>
<comment type="caution">
    <text evidence="1">The sequence shown here is derived from an EMBL/GenBank/DDBJ whole genome shotgun (WGS) entry which is preliminary data.</text>
</comment>
<evidence type="ECO:0000313" key="2">
    <source>
        <dbReference type="Proteomes" id="UP000235965"/>
    </source>
</evidence>
<gene>
    <name evidence="1" type="ORF">B7P43_G17547</name>
</gene>
<evidence type="ECO:0008006" key="3">
    <source>
        <dbReference type="Google" id="ProtNLM"/>
    </source>
</evidence>
<dbReference type="EMBL" id="NEVH01019986">
    <property type="protein sequence ID" value="PNF22013.1"/>
    <property type="molecule type" value="Genomic_DNA"/>
</dbReference>
<dbReference type="AlphaFoldDB" id="A0A2J7Q0A2"/>
<proteinExistence type="predicted"/>
<name>A0A2J7Q0A2_9NEOP</name>
<dbReference type="STRING" id="105785.A0A2J7Q0A2"/>
<protein>
    <recommendedName>
        <fullName evidence="3">Reverse transcriptase domain-containing protein</fullName>
    </recommendedName>
</protein>
<keyword evidence="2" id="KW-1185">Reference proteome</keyword>